<feature type="binding site" evidence="6">
    <location>
        <position position="244"/>
    </location>
    <ligand>
        <name>Mg(2+)</name>
        <dbReference type="ChEBI" id="CHEBI:18420"/>
    </ligand>
</feature>
<feature type="binding site" evidence="6">
    <location>
        <position position="246"/>
    </location>
    <ligand>
        <name>Mg(2+)</name>
        <dbReference type="ChEBI" id="CHEBI:18420"/>
    </ligand>
</feature>
<dbReference type="InterPro" id="IPR005844">
    <property type="entry name" value="A-D-PHexomutase_a/b/a-I"/>
</dbReference>
<dbReference type="GO" id="GO:0005975">
    <property type="term" value="P:carbohydrate metabolic process"/>
    <property type="evidence" value="ECO:0007669"/>
    <property type="project" value="InterPro"/>
</dbReference>
<feature type="modified residue" description="Phosphoserine" evidence="6">
    <location>
        <position position="101"/>
    </location>
</feature>
<evidence type="ECO:0000259" key="9">
    <source>
        <dbReference type="Pfam" id="PF00408"/>
    </source>
</evidence>
<dbReference type="GO" id="GO:0006048">
    <property type="term" value="P:UDP-N-acetylglucosamine biosynthetic process"/>
    <property type="evidence" value="ECO:0007669"/>
    <property type="project" value="TreeGrafter"/>
</dbReference>
<gene>
    <name evidence="6" type="primary">glmM</name>
    <name evidence="13" type="ORF">DENIS_1637</name>
</gene>
<evidence type="ECO:0000256" key="3">
    <source>
        <dbReference type="ARBA" id="ARBA00022723"/>
    </source>
</evidence>
<evidence type="ECO:0000256" key="4">
    <source>
        <dbReference type="ARBA" id="ARBA00022842"/>
    </source>
</evidence>
<keyword evidence="2 6" id="KW-0597">Phosphoprotein</keyword>
<dbReference type="HAMAP" id="MF_01554_B">
    <property type="entry name" value="GlmM_B"/>
    <property type="match status" value="1"/>
</dbReference>
<evidence type="ECO:0000256" key="6">
    <source>
        <dbReference type="HAMAP-Rule" id="MF_01554"/>
    </source>
</evidence>
<dbReference type="Pfam" id="PF02878">
    <property type="entry name" value="PGM_PMM_I"/>
    <property type="match status" value="1"/>
</dbReference>
<feature type="domain" description="Alpha-D-phosphohexomutase alpha/beta/alpha" evidence="12">
    <location>
        <begin position="261"/>
        <end position="371"/>
    </location>
</feature>
<keyword evidence="3 6" id="KW-0479">Metal-binding</keyword>
<evidence type="ECO:0000259" key="12">
    <source>
        <dbReference type="Pfam" id="PF02880"/>
    </source>
</evidence>
<dbReference type="PRINTS" id="PR00509">
    <property type="entry name" value="PGMPMM"/>
</dbReference>
<dbReference type="InterPro" id="IPR050060">
    <property type="entry name" value="Phosphoglucosamine_mutase"/>
</dbReference>
<dbReference type="FunFam" id="3.40.120.10:FF:000001">
    <property type="entry name" value="Phosphoglucosamine mutase"/>
    <property type="match status" value="1"/>
</dbReference>
<comment type="similarity">
    <text evidence="1 6 7">Belongs to the phosphohexose mutase family.</text>
</comment>
<name>A0A401FUP7_9BACT</name>
<proteinExistence type="inferred from homology"/>
<evidence type="ECO:0000256" key="8">
    <source>
        <dbReference type="RuleBase" id="RU004327"/>
    </source>
</evidence>
<evidence type="ECO:0000256" key="2">
    <source>
        <dbReference type="ARBA" id="ARBA00022553"/>
    </source>
</evidence>
<evidence type="ECO:0000256" key="7">
    <source>
        <dbReference type="RuleBase" id="RU004326"/>
    </source>
</evidence>
<feature type="binding site" description="via phosphate group" evidence="6">
    <location>
        <position position="101"/>
    </location>
    <ligand>
        <name>Mg(2+)</name>
        <dbReference type="ChEBI" id="CHEBI:18420"/>
    </ligand>
</feature>
<feature type="domain" description="Alpha-D-phosphohexomutase alpha/beta/alpha" evidence="10">
    <location>
        <begin position="3"/>
        <end position="136"/>
    </location>
</feature>
<dbReference type="PROSITE" id="PS00710">
    <property type="entry name" value="PGM_PMM"/>
    <property type="match status" value="1"/>
</dbReference>
<protein>
    <recommendedName>
        <fullName evidence="6 8">Phosphoglucosamine mutase</fullName>
        <ecNumber evidence="6 8">5.4.2.10</ecNumber>
    </recommendedName>
</protein>
<dbReference type="Pfam" id="PF02879">
    <property type="entry name" value="PGM_PMM_II"/>
    <property type="match status" value="1"/>
</dbReference>
<keyword evidence="14" id="KW-1185">Reference proteome</keyword>
<reference evidence="14" key="2">
    <citation type="submission" date="2019-01" db="EMBL/GenBank/DDBJ databases">
        <title>Genome sequence of Desulfonema ishimotonii strain Tokyo 01.</title>
        <authorList>
            <person name="Fukui M."/>
        </authorList>
    </citation>
    <scope>NUCLEOTIDE SEQUENCE [LARGE SCALE GENOMIC DNA]</scope>
    <source>
        <strain evidence="14">Tokyo 01</strain>
    </source>
</reference>
<comment type="PTM">
    <text evidence="6">Activated by phosphorylation.</text>
</comment>
<dbReference type="InterPro" id="IPR006352">
    <property type="entry name" value="GlmM_bact"/>
</dbReference>
<dbReference type="Gene3D" id="3.40.120.10">
    <property type="entry name" value="Alpha-D-Glucose-1,6-Bisphosphate, subunit A, domain 3"/>
    <property type="match status" value="3"/>
</dbReference>
<dbReference type="GO" id="GO:0009252">
    <property type="term" value="P:peptidoglycan biosynthetic process"/>
    <property type="evidence" value="ECO:0007669"/>
    <property type="project" value="TreeGrafter"/>
</dbReference>
<dbReference type="NCBIfam" id="NF008139">
    <property type="entry name" value="PRK10887.1"/>
    <property type="match status" value="1"/>
</dbReference>
<evidence type="ECO:0000259" key="10">
    <source>
        <dbReference type="Pfam" id="PF02878"/>
    </source>
</evidence>
<dbReference type="SUPFAM" id="SSF55957">
    <property type="entry name" value="Phosphoglucomutase, C-terminal domain"/>
    <property type="match status" value="1"/>
</dbReference>
<dbReference type="OrthoDB" id="9806956at2"/>
<keyword evidence="5 6" id="KW-0413">Isomerase</keyword>
<dbReference type="EMBL" id="BEXT01000001">
    <property type="protein sequence ID" value="GBC60680.1"/>
    <property type="molecule type" value="Genomic_DNA"/>
</dbReference>
<accession>A0A401FUP7</accession>
<sequence length="451" mass="48630">MGKLFGTDGIRGVANRYPMTAEMALNVGRAVATLFMKEGRKPRIIIGKDTRISCTMLEYALVSGICSMGGEAYLSGVLPTPAIAWLTSANGADAGIVISASHNPYYDNGIKIFKHNGFKLSDEREAGIEKLLFDNDRLATMCRSVRDTGHVHEMPAARNSYSQFLKTTLPATFSLRGMKIVLDCSNGATYQVAPEIFTDLGADVTSLYVSPDGKNINAGCGSQHPETLAATVRETGADIGLAFDGDGDRLIAVNEKGESVTGDQILVICARYMKGQGTLRNNMAVSTVMSNIGLRLAFRALGIDHRMADVGDRYVMKEMIASGGIIGGEDSGHMIFLDHHTTGDGILTALRLLEVMQAEEKPLSELAGIMEVFPQILLNVGVKHKPEISSIPRIREAIQAVEAALGEKGRVLVRYSGTQPLCRVMAEGPTEAETRRYCQQIADVIEAELGQ</sequence>
<dbReference type="GO" id="GO:0000287">
    <property type="term" value="F:magnesium ion binding"/>
    <property type="evidence" value="ECO:0007669"/>
    <property type="project" value="UniProtKB-UniRule"/>
</dbReference>
<dbReference type="Pfam" id="PF02880">
    <property type="entry name" value="PGM_PMM_III"/>
    <property type="match status" value="1"/>
</dbReference>
<dbReference type="GO" id="GO:0008966">
    <property type="term" value="F:phosphoglucosamine mutase activity"/>
    <property type="evidence" value="ECO:0007669"/>
    <property type="project" value="UniProtKB-UniRule"/>
</dbReference>
<feature type="domain" description="Alpha-D-phosphohexomutase alpha/beta/alpha" evidence="11">
    <location>
        <begin position="161"/>
        <end position="257"/>
    </location>
</feature>
<evidence type="ECO:0000313" key="13">
    <source>
        <dbReference type="EMBL" id="GBC60680.1"/>
    </source>
</evidence>
<dbReference type="InterPro" id="IPR005845">
    <property type="entry name" value="A-D-PHexomutase_a/b/a-II"/>
</dbReference>
<dbReference type="PANTHER" id="PTHR42946">
    <property type="entry name" value="PHOSPHOHEXOSE MUTASE"/>
    <property type="match status" value="1"/>
</dbReference>
<keyword evidence="4 6" id="KW-0460">Magnesium</keyword>
<dbReference type="FunFam" id="3.30.310.50:FF:000001">
    <property type="entry name" value="Phosphoglucosamine mutase"/>
    <property type="match status" value="1"/>
</dbReference>
<evidence type="ECO:0000259" key="11">
    <source>
        <dbReference type="Pfam" id="PF02879"/>
    </source>
</evidence>
<dbReference type="GO" id="GO:0005829">
    <property type="term" value="C:cytosol"/>
    <property type="evidence" value="ECO:0007669"/>
    <property type="project" value="TreeGrafter"/>
</dbReference>
<dbReference type="AlphaFoldDB" id="A0A401FUP7"/>
<feature type="active site" description="Phosphoserine intermediate" evidence="6">
    <location>
        <position position="101"/>
    </location>
</feature>
<dbReference type="EC" id="5.4.2.10" evidence="6 8"/>
<evidence type="ECO:0000313" key="14">
    <source>
        <dbReference type="Proteomes" id="UP000288096"/>
    </source>
</evidence>
<dbReference type="InterPro" id="IPR005843">
    <property type="entry name" value="A-D-PHexomutase_C"/>
</dbReference>
<dbReference type="InterPro" id="IPR016066">
    <property type="entry name" value="A-D-PHexomutase_CS"/>
</dbReference>
<dbReference type="GO" id="GO:0004615">
    <property type="term" value="F:phosphomannomutase activity"/>
    <property type="evidence" value="ECO:0007669"/>
    <property type="project" value="TreeGrafter"/>
</dbReference>
<dbReference type="Gene3D" id="3.30.310.50">
    <property type="entry name" value="Alpha-D-phosphohexomutase, C-terminal domain"/>
    <property type="match status" value="1"/>
</dbReference>
<dbReference type="InterPro" id="IPR005841">
    <property type="entry name" value="Alpha-D-phosphohexomutase_SF"/>
</dbReference>
<feature type="domain" description="Alpha-D-phosphohexomutase C-terminal" evidence="9">
    <location>
        <begin position="377"/>
        <end position="443"/>
    </location>
</feature>
<comment type="caution">
    <text evidence="13">The sequence shown here is derived from an EMBL/GenBank/DDBJ whole genome shotgun (WGS) entry which is preliminary data.</text>
</comment>
<dbReference type="SUPFAM" id="SSF53738">
    <property type="entry name" value="Phosphoglucomutase, first 3 domains"/>
    <property type="match status" value="3"/>
</dbReference>
<comment type="cofactor">
    <cofactor evidence="6">
        <name>Mg(2+)</name>
        <dbReference type="ChEBI" id="CHEBI:18420"/>
    </cofactor>
    <text evidence="6">Binds 1 Mg(2+) ion per subunit.</text>
</comment>
<dbReference type="InterPro" id="IPR016055">
    <property type="entry name" value="A-D-PHexomutase_a/b/a-I/II/III"/>
</dbReference>
<dbReference type="Pfam" id="PF00408">
    <property type="entry name" value="PGM_PMM_IV"/>
    <property type="match status" value="1"/>
</dbReference>
<comment type="catalytic activity">
    <reaction evidence="6 8">
        <text>alpha-D-glucosamine 1-phosphate = D-glucosamine 6-phosphate</text>
        <dbReference type="Rhea" id="RHEA:23424"/>
        <dbReference type="ChEBI" id="CHEBI:58516"/>
        <dbReference type="ChEBI" id="CHEBI:58725"/>
        <dbReference type="EC" id="5.4.2.10"/>
    </reaction>
</comment>
<dbReference type="CDD" id="cd05802">
    <property type="entry name" value="GlmM"/>
    <property type="match status" value="1"/>
</dbReference>
<dbReference type="NCBIfam" id="TIGR01455">
    <property type="entry name" value="glmM"/>
    <property type="match status" value="1"/>
</dbReference>
<evidence type="ECO:0000256" key="1">
    <source>
        <dbReference type="ARBA" id="ARBA00010231"/>
    </source>
</evidence>
<dbReference type="FunFam" id="3.40.120.10:FF:000003">
    <property type="entry name" value="Phosphoglucosamine mutase"/>
    <property type="match status" value="1"/>
</dbReference>
<dbReference type="InterPro" id="IPR005846">
    <property type="entry name" value="A-D-PHexomutase_a/b/a-III"/>
</dbReference>
<reference evidence="14" key="1">
    <citation type="submission" date="2017-11" db="EMBL/GenBank/DDBJ databases">
        <authorList>
            <person name="Watanabe M."/>
            <person name="Kojima H."/>
        </authorList>
    </citation>
    <scope>NUCLEOTIDE SEQUENCE [LARGE SCALE GENOMIC DNA]</scope>
    <source>
        <strain evidence="14">Tokyo 01</strain>
    </source>
</reference>
<dbReference type="RefSeq" id="WP_124328067.1">
    <property type="nucleotide sequence ID" value="NZ_BEXT01000001.1"/>
</dbReference>
<feature type="binding site" evidence="6">
    <location>
        <position position="248"/>
    </location>
    <ligand>
        <name>Mg(2+)</name>
        <dbReference type="ChEBI" id="CHEBI:18420"/>
    </ligand>
</feature>
<dbReference type="InterPro" id="IPR036900">
    <property type="entry name" value="A-D-PHexomutase_C_sf"/>
</dbReference>
<comment type="function">
    <text evidence="6 8">Catalyzes the conversion of glucosamine-6-phosphate to glucosamine-1-phosphate.</text>
</comment>
<dbReference type="Proteomes" id="UP000288096">
    <property type="component" value="Unassembled WGS sequence"/>
</dbReference>
<dbReference type="PANTHER" id="PTHR42946:SF1">
    <property type="entry name" value="PHOSPHOGLUCOMUTASE (ALPHA-D-GLUCOSE-1,6-BISPHOSPHATE-DEPENDENT)"/>
    <property type="match status" value="1"/>
</dbReference>
<organism evidence="13 14">
    <name type="scientific">Desulfonema ishimotonii</name>
    <dbReference type="NCBI Taxonomy" id="45657"/>
    <lineage>
        <taxon>Bacteria</taxon>
        <taxon>Pseudomonadati</taxon>
        <taxon>Thermodesulfobacteriota</taxon>
        <taxon>Desulfobacteria</taxon>
        <taxon>Desulfobacterales</taxon>
        <taxon>Desulfococcaceae</taxon>
        <taxon>Desulfonema</taxon>
    </lineage>
</organism>
<evidence type="ECO:0000256" key="5">
    <source>
        <dbReference type="ARBA" id="ARBA00023235"/>
    </source>
</evidence>